<sequence length="147" mass="16728">MLSRIPHFLVPLVKAQSCCLRCCATDRLYTFNTCCTRSRWDAFSFCVLAECPDVNGCVLLCGQRRKGHLSSLRKALCAFRKFFFVCVESVTTVKFGLHYVDFCVYCFVSRMGIGSLHDRCASFSRAYNLQVPTLWKSCHVSIHKTSV</sequence>
<keyword evidence="1" id="KW-0732">Signal</keyword>
<evidence type="ECO:0000313" key="2">
    <source>
        <dbReference type="EMBL" id="JAP76742.1"/>
    </source>
</evidence>
<reference evidence="2" key="1">
    <citation type="journal article" date="2016" name="Ticks Tick Borne Dis.">
        <title>De novo assembly and annotation of the salivary gland transcriptome of Rhipicephalus appendiculatus male and female ticks during blood feeding.</title>
        <authorList>
            <person name="de Castro M.H."/>
            <person name="de Klerk D."/>
            <person name="Pienaar R."/>
            <person name="Latif A.A."/>
            <person name="Rees D.J."/>
            <person name="Mans B.J."/>
        </authorList>
    </citation>
    <scope>NUCLEOTIDE SEQUENCE</scope>
    <source>
        <tissue evidence="2">Salivary glands</tissue>
    </source>
</reference>
<protein>
    <recommendedName>
        <fullName evidence="3">Secreted protein</fullName>
    </recommendedName>
</protein>
<evidence type="ECO:0008006" key="3">
    <source>
        <dbReference type="Google" id="ProtNLM"/>
    </source>
</evidence>
<name>A0A131YE18_RHIAP</name>
<dbReference type="EMBL" id="GEDV01011815">
    <property type="protein sequence ID" value="JAP76742.1"/>
    <property type="molecule type" value="Transcribed_RNA"/>
</dbReference>
<feature type="chain" id="PRO_5012746053" description="Secreted protein" evidence="1">
    <location>
        <begin position="16"/>
        <end position="147"/>
    </location>
</feature>
<organism evidence="2">
    <name type="scientific">Rhipicephalus appendiculatus</name>
    <name type="common">Brown ear tick</name>
    <dbReference type="NCBI Taxonomy" id="34631"/>
    <lineage>
        <taxon>Eukaryota</taxon>
        <taxon>Metazoa</taxon>
        <taxon>Ecdysozoa</taxon>
        <taxon>Arthropoda</taxon>
        <taxon>Chelicerata</taxon>
        <taxon>Arachnida</taxon>
        <taxon>Acari</taxon>
        <taxon>Parasitiformes</taxon>
        <taxon>Ixodida</taxon>
        <taxon>Ixodoidea</taxon>
        <taxon>Ixodidae</taxon>
        <taxon>Rhipicephalinae</taxon>
        <taxon>Rhipicephalus</taxon>
        <taxon>Rhipicephalus</taxon>
    </lineage>
</organism>
<proteinExistence type="predicted"/>
<dbReference type="AlphaFoldDB" id="A0A131YE18"/>
<evidence type="ECO:0000256" key="1">
    <source>
        <dbReference type="SAM" id="SignalP"/>
    </source>
</evidence>
<accession>A0A131YE18</accession>
<feature type="signal peptide" evidence="1">
    <location>
        <begin position="1"/>
        <end position="15"/>
    </location>
</feature>